<sequence length="503" mass="49937">MHGLSSLRPAAVVRAMTVTALTAALALLPGAAQAHGGPGAHPPRHVNHAPDRPTGVGTSSPDSACSATAASPLRSTTPTLRATLADADGDSVRGVFEVRDGRSGRPLWSSGPTAAQASGAVHAVQVPAGLLRDGGVYEWRVHARDAKNRKGPAVHCRVVVDVAAPAAPDVTAVPGAGAVYAEDTTGGGVGLAGDFRLEARGATDVVAFLYAFDGGPARVDLAPGTTAATVRWTPSTAGTHVLTVQAVDAAGNVSPERTYRFIVASASAAPSGNARWTLDEGAGATSADVLSTDGSNALTLTPSTTWTAGLRAELWGGADSALLLDEPTDAASTAGPVLDTTGSWSVVAFVRADASDVDATAVSQDGDGGSVFRLGVGTTGCTDDVASCWSLTVAGSAGETSTATSVVPVVPGAWVALFGVRDAASGTVRLDVCHLGTAEEPGSPSPEAGEPASLESGAAGTGAFRVGGTSDGSSPWVGAVSGVRTWGGVIDVTQERRLCSAGA</sequence>
<dbReference type="SUPFAM" id="SSF49899">
    <property type="entry name" value="Concanavalin A-like lectins/glucanases"/>
    <property type="match status" value="1"/>
</dbReference>
<organism evidence="3 4">
    <name type="scientific">Cellulomonas dongxiuzhuiae</name>
    <dbReference type="NCBI Taxonomy" id="2819979"/>
    <lineage>
        <taxon>Bacteria</taxon>
        <taxon>Bacillati</taxon>
        <taxon>Actinomycetota</taxon>
        <taxon>Actinomycetes</taxon>
        <taxon>Micrococcales</taxon>
        <taxon>Cellulomonadaceae</taxon>
        <taxon>Cellulomonas</taxon>
    </lineage>
</organism>
<dbReference type="RefSeq" id="WP_208196573.1">
    <property type="nucleotide sequence ID" value="NZ_CP076023.1"/>
</dbReference>
<dbReference type="InterPro" id="IPR013320">
    <property type="entry name" value="ConA-like_dom_sf"/>
</dbReference>
<dbReference type="EMBL" id="CP076023">
    <property type="protein sequence ID" value="QWC16000.1"/>
    <property type="molecule type" value="Genomic_DNA"/>
</dbReference>
<feature type="region of interest" description="Disordered" evidence="1">
    <location>
        <begin position="33"/>
        <end position="76"/>
    </location>
</feature>
<protein>
    <recommendedName>
        <fullName evidence="5">LamG domain-containing protein</fullName>
    </recommendedName>
</protein>
<keyword evidence="4" id="KW-1185">Reference proteome</keyword>
<evidence type="ECO:0000313" key="3">
    <source>
        <dbReference type="EMBL" id="QWC16000.1"/>
    </source>
</evidence>
<evidence type="ECO:0000256" key="1">
    <source>
        <dbReference type="SAM" id="MobiDB-lite"/>
    </source>
</evidence>
<evidence type="ECO:0000313" key="4">
    <source>
        <dbReference type="Proteomes" id="UP000679335"/>
    </source>
</evidence>
<feature type="signal peptide" evidence="2">
    <location>
        <begin position="1"/>
        <end position="34"/>
    </location>
</feature>
<evidence type="ECO:0000256" key="2">
    <source>
        <dbReference type="SAM" id="SignalP"/>
    </source>
</evidence>
<gene>
    <name evidence="3" type="ORF">KKR89_17450</name>
</gene>
<evidence type="ECO:0008006" key="5">
    <source>
        <dbReference type="Google" id="ProtNLM"/>
    </source>
</evidence>
<dbReference type="Pfam" id="PF13385">
    <property type="entry name" value="Laminin_G_3"/>
    <property type="match status" value="1"/>
</dbReference>
<dbReference type="Gene3D" id="2.60.120.200">
    <property type="match status" value="1"/>
</dbReference>
<feature type="compositionally biased region" description="Polar residues" evidence="1">
    <location>
        <begin position="56"/>
        <end position="76"/>
    </location>
</feature>
<feature type="chain" id="PRO_5045934252" description="LamG domain-containing protein" evidence="2">
    <location>
        <begin position="35"/>
        <end position="503"/>
    </location>
</feature>
<proteinExistence type="predicted"/>
<feature type="region of interest" description="Disordered" evidence="1">
    <location>
        <begin position="436"/>
        <end position="475"/>
    </location>
</feature>
<name>A0ABX8GJ85_9CELL</name>
<keyword evidence="2" id="KW-0732">Signal</keyword>
<dbReference type="Proteomes" id="UP000679335">
    <property type="component" value="Chromosome"/>
</dbReference>
<accession>A0ABX8GJ85</accession>
<reference evidence="3 4" key="1">
    <citation type="submission" date="2021-05" db="EMBL/GenBank/DDBJ databases">
        <title>Novel species in genus Cellulomonas.</title>
        <authorList>
            <person name="Zhang G."/>
        </authorList>
    </citation>
    <scope>NUCLEOTIDE SEQUENCE [LARGE SCALE GENOMIC DNA]</scope>
    <source>
        <strain evidence="4">zg-ZUI157</strain>
    </source>
</reference>
<feature type="compositionally biased region" description="Low complexity" evidence="1">
    <location>
        <begin position="438"/>
        <end position="453"/>
    </location>
</feature>